<protein>
    <recommendedName>
        <fullName evidence="2">SWIM-type domain-containing protein</fullName>
    </recommendedName>
</protein>
<keyword evidence="1" id="KW-0479">Metal-binding</keyword>
<dbReference type="GO" id="GO:0006281">
    <property type="term" value="P:DNA repair"/>
    <property type="evidence" value="ECO:0007669"/>
    <property type="project" value="UniProtKB-ARBA"/>
</dbReference>
<dbReference type="InterPro" id="IPR007527">
    <property type="entry name" value="Znf_SWIM"/>
</dbReference>
<dbReference type="PANTHER" id="PTHR39953:SF1">
    <property type="entry name" value="RE54151P"/>
    <property type="match status" value="1"/>
</dbReference>
<dbReference type="Pfam" id="PF04434">
    <property type="entry name" value="SWIM"/>
    <property type="match status" value="1"/>
</dbReference>
<dbReference type="AlphaFoldDB" id="A0A653D5H1"/>
<proteinExistence type="predicted"/>
<evidence type="ECO:0000256" key="1">
    <source>
        <dbReference type="PROSITE-ProRule" id="PRU00325"/>
    </source>
</evidence>
<evidence type="ECO:0000259" key="2">
    <source>
        <dbReference type="PROSITE" id="PS50966"/>
    </source>
</evidence>
<evidence type="ECO:0000313" key="3">
    <source>
        <dbReference type="EMBL" id="VEN55213.1"/>
    </source>
</evidence>
<dbReference type="Proteomes" id="UP000410492">
    <property type="component" value="Unassembled WGS sequence"/>
</dbReference>
<dbReference type="EMBL" id="CAACVG010010182">
    <property type="protein sequence ID" value="VEN55213.1"/>
    <property type="molecule type" value="Genomic_DNA"/>
</dbReference>
<dbReference type="SUPFAM" id="SSF52980">
    <property type="entry name" value="Restriction endonuclease-like"/>
    <property type="match status" value="1"/>
</dbReference>
<sequence>MASKHVLRFSAIVNYFKEEEKLIARGENAVESGHIKDMAFDSQFMIIRGSVHASMRDRIYKVELKLDADAEIGEATCTCPRGQYLCHHMAALAIFSYQNISSTDIACSWTNRKPTDGNVKTIAELFPKKKVHQSVTDAIPDSKINEFKAKLSTYKNAVGLCWLLKEDPKIMDELVDVESIVFSEGYLKAEDKEAYLLNKLSLKEADIYDISVKTRGQSENDMWLIARKNRLTSSNFGAVLAASRRNKYPPSLFKKLTESYTLDGIKAIQWGKQHEANGVKVLEERGNFKVQQTGIWLHTCGYLGGSPDGLVEDYGLVEVKCPFKLRESTSLMHDLKDKSYILFFNDSNELVLNTNHDYYHQIQGNLWLTNRKICYLVIWTPNESLIYNISIDNDWATNINVLQRFYLDVYIPFLYGNKNI</sequence>
<dbReference type="InterPro" id="IPR011604">
    <property type="entry name" value="PDDEXK-like_dom_sf"/>
</dbReference>
<dbReference type="PANTHER" id="PTHR39953">
    <property type="entry name" value="RE54151P"/>
    <property type="match status" value="1"/>
</dbReference>
<evidence type="ECO:0000313" key="4">
    <source>
        <dbReference type="Proteomes" id="UP000410492"/>
    </source>
</evidence>
<dbReference type="CDD" id="cd22343">
    <property type="entry name" value="PDDEXK_lambda_exonuclease-like"/>
    <property type="match status" value="1"/>
</dbReference>
<dbReference type="Pfam" id="PF09588">
    <property type="entry name" value="YqaJ"/>
    <property type="match status" value="1"/>
</dbReference>
<dbReference type="Gene3D" id="3.90.320.10">
    <property type="match status" value="1"/>
</dbReference>
<reference evidence="3 4" key="1">
    <citation type="submission" date="2019-01" db="EMBL/GenBank/DDBJ databases">
        <authorList>
            <person name="Sayadi A."/>
        </authorList>
    </citation>
    <scope>NUCLEOTIDE SEQUENCE [LARGE SCALE GENOMIC DNA]</scope>
</reference>
<dbReference type="GO" id="GO:0008270">
    <property type="term" value="F:zinc ion binding"/>
    <property type="evidence" value="ECO:0007669"/>
    <property type="project" value="UniProtKB-KW"/>
</dbReference>
<dbReference type="InterPro" id="IPR019080">
    <property type="entry name" value="YqaJ_viral_recombinase"/>
</dbReference>
<name>A0A653D5H1_CALMS</name>
<feature type="domain" description="SWIM-type" evidence="2">
    <location>
        <begin position="60"/>
        <end position="97"/>
    </location>
</feature>
<accession>A0A653D5H1</accession>
<keyword evidence="1" id="KW-0863">Zinc-finger</keyword>
<dbReference type="InterPro" id="IPR011335">
    <property type="entry name" value="Restrct_endonuc-II-like"/>
</dbReference>
<keyword evidence="1" id="KW-0862">Zinc</keyword>
<organism evidence="3 4">
    <name type="scientific">Callosobruchus maculatus</name>
    <name type="common">Southern cowpea weevil</name>
    <name type="synonym">Pulse bruchid</name>
    <dbReference type="NCBI Taxonomy" id="64391"/>
    <lineage>
        <taxon>Eukaryota</taxon>
        <taxon>Metazoa</taxon>
        <taxon>Ecdysozoa</taxon>
        <taxon>Arthropoda</taxon>
        <taxon>Hexapoda</taxon>
        <taxon>Insecta</taxon>
        <taxon>Pterygota</taxon>
        <taxon>Neoptera</taxon>
        <taxon>Endopterygota</taxon>
        <taxon>Coleoptera</taxon>
        <taxon>Polyphaga</taxon>
        <taxon>Cucujiformia</taxon>
        <taxon>Chrysomeloidea</taxon>
        <taxon>Chrysomelidae</taxon>
        <taxon>Bruchinae</taxon>
        <taxon>Bruchini</taxon>
        <taxon>Callosobruchus</taxon>
    </lineage>
</organism>
<keyword evidence="4" id="KW-1185">Reference proteome</keyword>
<dbReference type="OrthoDB" id="6752861at2759"/>
<dbReference type="PROSITE" id="PS50966">
    <property type="entry name" value="ZF_SWIM"/>
    <property type="match status" value="1"/>
</dbReference>
<gene>
    <name evidence="3" type="ORF">CALMAC_LOCUS14452</name>
</gene>